<feature type="domain" description="Pyruvate flavodoxin/ferredoxin oxidoreductase pyrimidine binding" evidence="3">
    <location>
        <begin position="14"/>
        <end position="237"/>
    </location>
</feature>
<evidence type="ECO:0000259" key="4">
    <source>
        <dbReference type="Pfam" id="PF17147"/>
    </source>
</evidence>
<dbReference type="InterPro" id="IPR029061">
    <property type="entry name" value="THDP-binding"/>
</dbReference>
<sequence>MTVAAKTGNEAMAEAMRQINPDVVAAYPITPATEIVMIFAQFLADGLVDTEYVPVESEHSAMSACLGAAAAGARVMTGTSSQGLALMYEILPIVSALRLPVVMCEVNRALSGPINIHCDHSDTMSARDFGWIQIFAENSQEGYDGTIQAIKIAEKASLPTMVTTDGFIISHCMEKIEMLEDKDVKNFIGEYKLNKSVLDINAPTTRGALDLQDYYFEHRYQTAEAMTASKNIILEVAKEFGDKFGRQYGVIEEYKMEDAERVIIALGSTCGTTKVVVDELRDKGEKVGLLKIRVFRPFPAEEIAKALSKALVVAVLDRSDSYSGQGSPVYTEVLSALFNSPSKPKVVNYVYGLGGRDINTNDIKSVFENLKKVEDLKDKNYLGVRM</sequence>
<dbReference type="FunFam" id="3.40.50.920:FF:000010">
    <property type="entry name" value="Pyruvate ferredoxin oxidoreductase, alpha subunit"/>
    <property type="match status" value="1"/>
</dbReference>
<dbReference type="EMBL" id="MEUA01000017">
    <property type="protein sequence ID" value="OGC15726.1"/>
    <property type="molecule type" value="Genomic_DNA"/>
</dbReference>
<dbReference type="Gene3D" id="3.40.50.920">
    <property type="match status" value="1"/>
</dbReference>
<comment type="caution">
    <text evidence="5">The sequence shown here is derived from an EMBL/GenBank/DDBJ whole genome shotgun (WGS) entry which is preliminary data.</text>
</comment>
<keyword evidence="2" id="KW-0560">Oxidoreductase</keyword>
<comment type="similarity">
    <text evidence="1">Belongs to the pyruvate:ferredoxin/flavodoxin oxidoreductase family.</text>
</comment>
<dbReference type="Pfam" id="PF01855">
    <property type="entry name" value="POR_N"/>
    <property type="match status" value="1"/>
</dbReference>
<dbReference type="SUPFAM" id="SSF52518">
    <property type="entry name" value="Thiamin diphosphate-binding fold (THDP-binding)"/>
    <property type="match status" value="1"/>
</dbReference>
<protein>
    <submittedName>
        <fullName evidence="5">Pyruvate ferredoxin oxidoreductase</fullName>
    </submittedName>
</protein>
<dbReference type="GO" id="GO:0019752">
    <property type="term" value="P:carboxylic acid metabolic process"/>
    <property type="evidence" value="ECO:0007669"/>
    <property type="project" value="UniProtKB-ARBA"/>
</dbReference>
<organism evidence="5 6">
    <name type="scientific">candidate division WOR-1 bacterium RIFOXYB2_FULL_36_35</name>
    <dbReference type="NCBI Taxonomy" id="1802578"/>
    <lineage>
        <taxon>Bacteria</taxon>
        <taxon>Bacillati</taxon>
        <taxon>Saganbacteria</taxon>
    </lineage>
</organism>
<dbReference type="InterPro" id="IPR009014">
    <property type="entry name" value="Transketo_C/PFOR_II"/>
</dbReference>
<keyword evidence="5" id="KW-0670">Pyruvate</keyword>
<evidence type="ECO:0000259" key="3">
    <source>
        <dbReference type="Pfam" id="PF01855"/>
    </source>
</evidence>
<dbReference type="InterPro" id="IPR050722">
    <property type="entry name" value="Pyruvate:ferred/Flavod_OxRd"/>
</dbReference>
<dbReference type="GO" id="GO:0006979">
    <property type="term" value="P:response to oxidative stress"/>
    <property type="evidence" value="ECO:0007669"/>
    <property type="project" value="TreeGrafter"/>
</dbReference>
<dbReference type="FunFam" id="3.40.50.970:FF:000012">
    <property type="entry name" value="Pyruvate:ferredoxin (Flavodoxin) oxidoreductase"/>
    <property type="match status" value="1"/>
</dbReference>
<accession>A0A1F4S5L3</accession>
<dbReference type="InterPro" id="IPR002880">
    <property type="entry name" value="Pyrv_Fd/Flavodoxin_OxRdtase_N"/>
</dbReference>
<dbReference type="InterPro" id="IPR033412">
    <property type="entry name" value="PFOR_II"/>
</dbReference>
<dbReference type="Proteomes" id="UP000177905">
    <property type="component" value="Unassembled WGS sequence"/>
</dbReference>
<dbReference type="Pfam" id="PF17147">
    <property type="entry name" value="PFOR_II"/>
    <property type="match status" value="1"/>
</dbReference>
<feature type="domain" description="Pyruvate:ferredoxin oxidoreductase core" evidence="4">
    <location>
        <begin position="259"/>
        <end position="363"/>
    </location>
</feature>
<evidence type="ECO:0000256" key="1">
    <source>
        <dbReference type="ARBA" id="ARBA00009032"/>
    </source>
</evidence>
<dbReference type="Gene3D" id="3.40.50.970">
    <property type="match status" value="1"/>
</dbReference>
<dbReference type="CDD" id="cd07034">
    <property type="entry name" value="TPP_PYR_PFOR_IOR-alpha_like"/>
    <property type="match status" value="1"/>
</dbReference>
<dbReference type="PANTHER" id="PTHR32154:SF0">
    <property type="entry name" value="PYRUVATE-FLAVODOXIN OXIDOREDUCTASE-RELATED"/>
    <property type="match status" value="1"/>
</dbReference>
<dbReference type="AlphaFoldDB" id="A0A1F4S5L3"/>
<dbReference type="PANTHER" id="PTHR32154">
    <property type="entry name" value="PYRUVATE-FLAVODOXIN OXIDOREDUCTASE-RELATED"/>
    <property type="match status" value="1"/>
</dbReference>
<dbReference type="GO" id="GO:0016903">
    <property type="term" value="F:oxidoreductase activity, acting on the aldehyde or oxo group of donors"/>
    <property type="evidence" value="ECO:0007669"/>
    <property type="project" value="UniProtKB-ARBA"/>
</dbReference>
<proteinExistence type="inferred from homology"/>
<evidence type="ECO:0000313" key="5">
    <source>
        <dbReference type="EMBL" id="OGC15726.1"/>
    </source>
</evidence>
<reference evidence="5 6" key="1">
    <citation type="journal article" date="2016" name="Nat. Commun.">
        <title>Thousands of microbial genomes shed light on interconnected biogeochemical processes in an aquifer system.</title>
        <authorList>
            <person name="Anantharaman K."/>
            <person name="Brown C.T."/>
            <person name="Hug L.A."/>
            <person name="Sharon I."/>
            <person name="Castelle C.J."/>
            <person name="Probst A.J."/>
            <person name="Thomas B.C."/>
            <person name="Singh A."/>
            <person name="Wilkins M.J."/>
            <person name="Karaoz U."/>
            <person name="Brodie E.L."/>
            <person name="Williams K.H."/>
            <person name="Hubbard S.S."/>
            <person name="Banfield J.F."/>
        </authorList>
    </citation>
    <scope>NUCLEOTIDE SEQUENCE [LARGE SCALE GENOMIC DNA]</scope>
</reference>
<gene>
    <name evidence="5" type="primary">porA</name>
    <name evidence="5" type="ORF">A2290_05240</name>
</gene>
<evidence type="ECO:0000256" key="2">
    <source>
        <dbReference type="ARBA" id="ARBA00023002"/>
    </source>
</evidence>
<evidence type="ECO:0000313" key="6">
    <source>
        <dbReference type="Proteomes" id="UP000177905"/>
    </source>
</evidence>
<name>A0A1F4S5L3_UNCSA</name>
<dbReference type="SUPFAM" id="SSF52922">
    <property type="entry name" value="TK C-terminal domain-like"/>
    <property type="match status" value="1"/>
</dbReference>